<organism evidence="3 4">
    <name type="scientific">Chamaesiphon polymorphus CCALA 037</name>
    <dbReference type="NCBI Taxonomy" id="2107692"/>
    <lineage>
        <taxon>Bacteria</taxon>
        <taxon>Bacillati</taxon>
        <taxon>Cyanobacteriota</taxon>
        <taxon>Cyanophyceae</taxon>
        <taxon>Gomontiellales</taxon>
        <taxon>Chamaesiphonaceae</taxon>
        <taxon>Chamaesiphon</taxon>
    </lineage>
</organism>
<sequence length="342" mass="37816">MNFKLKLIDSAALKRLAILAIIIVSLLIFGWSLMVWMPGESYRQALPTLSASEIELKDNLQRDVETLATKIGSRNSGNYANLVAAKDFLTKELGTAGYTVKEQKYTVDGKTFSNLEVEIPGSSLAEQILVIGGHYDTAFTSPGANDNATGAAAVLGLARAFVGTKPLRTIRFVEFTNEEPPFFWKPNMGSLVYAQAAKQRGDKIVGMFSLETLGYFTDQANTQKYPPPLSLLYPTQGNFIGFIANIDSRELLRNTVRSFRAQAKFPSEGVALPSMVQGVGWSDHWSFWQQGYQAVMITDTAPFRYPHYHTMDDSIDKIDFDKLARVTSGIGKVIRDFVGLQG</sequence>
<gene>
    <name evidence="3" type="ORF">C7B77_24870</name>
</gene>
<comment type="caution">
    <text evidence="3">The sequence shown here is derived from an EMBL/GenBank/DDBJ whole genome shotgun (WGS) entry which is preliminary data.</text>
</comment>
<dbReference type="PANTHER" id="PTHR12147">
    <property type="entry name" value="METALLOPEPTIDASE M28 FAMILY MEMBER"/>
    <property type="match status" value="1"/>
</dbReference>
<keyword evidence="1" id="KW-1133">Transmembrane helix</keyword>
<protein>
    <submittedName>
        <fullName evidence="3">Aminopeptidase</fullName>
    </submittedName>
</protein>
<evidence type="ECO:0000256" key="1">
    <source>
        <dbReference type="SAM" id="Phobius"/>
    </source>
</evidence>
<keyword evidence="3" id="KW-0031">Aminopeptidase</keyword>
<dbReference type="SUPFAM" id="SSF53187">
    <property type="entry name" value="Zn-dependent exopeptidases"/>
    <property type="match status" value="1"/>
</dbReference>
<feature type="transmembrane region" description="Helical" evidence="1">
    <location>
        <begin position="12"/>
        <end position="37"/>
    </location>
</feature>
<dbReference type="Pfam" id="PF04389">
    <property type="entry name" value="Peptidase_M28"/>
    <property type="match status" value="1"/>
</dbReference>
<dbReference type="Gene3D" id="3.40.630.10">
    <property type="entry name" value="Zn peptidases"/>
    <property type="match status" value="1"/>
</dbReference>
<evidence type="ECO:0000259" key="2">
    <source>
        <dbReference type="Pfam" id="PF04389"/>
    </source>
</evidence>
<keyword evidence="1" id="KW-0812">Transmembrane</keyword>
<dbReference type="GO" id="GO:0004177">
    <property type="term" value="F:aminopeptidase activity"/>
    <property type="evidence" value="ECO:0007669"/>
    <property type="project" value="UniProtKB-KW"/>
</dbReference>
<dbReference type="InterPro" id="IPR007484">
    <property type="entry name" value="Peptidase_M28"/>
</dbReference>
<keyword evidence="1" id="KW-0472">Membrane</keyword>
<accession>A0A2T1FMY4</accession>
<keyword evidence="3" id="KW-0378">Hydrolase</keyword>
<keyword evidence="4" id="KW-1185">Reference proteome</keyword>
<dbReference type="Proteomes" id="UP000238937">
    <property type="component" value="Unassembled WGS sequence"/>
</dbReference>
<dbReference type="InterPro" id="IPR045175">
    <property type="entry name" value="M28_fam"/>
</dbReference>
<name>A0A2T1FMY4_9CYAN</name>
<dbReference type="OrthoDB" id="9762302at2"/>
<dbReference type="GO" id="GO:0008235">
    <property type="term" value="F:metalloexopeptidase activity"/>
    <property type="evidence" value="ECO:0007669"/>
    <property type="project" value="InterPro"/>
</dbReference>
<dbReference type="GO" id="GO:0006508">
    <property type="term" value="P:proteolysis"/>
    <property type="evidence" value="ECO:0007669"/>
    <property type="project" value="InterPro"/>
</dbReference>
<dbReference type="EMBL" id="PVWO01000483">
    <property type="protein sequence ID" value="PSB46301.1"/>
    <property type="molecule type" value="Genomic_DNA"/>
</dbReference>
<feature type="domain" description="Peptidase M28" evidence="2">
    <location>
        <begin position="114"/>
        <end position="331"/>
    </location>
</feature>
<proteinExistence type="predicted"/>
<dbReference type="PANTHER" id="PTHR12147:SF26">
    <property type="entry name" value="PEPTIDASE M28 DOMAIN-CONTAINING PROTEIN"/>
    <property type="match status" value="1"/>
</dbReference>
<evidence type="ECO:0000313" key="4">
    <source>
        <dbReference type="Proteomes" id="UP000238937"/>
    </source>
</evidence>
<dbReference type="AlphaFoldDB" id="A0A2T1FMY4"/>
<reference evidence="3 4" key="1">
    <citation type="submission" date="2018-03" db="EMBL/GenBank/DDBJ databases">
        <title>The ancient ancestry and fast evolution of plastids.</title>
        <authorList>
            <person name="Moore K.R."/>
            <person name="Magnabosco C."/>
            <person name="Momper L."/>
            <person name="Gold D.A."/>
            <person name="Bosak T."/>
            <person name="Fournier G.P."/>
        </authorList>
    </citation>
    <scope>NUCLEOTIDE SEQUENCE [LARGE SCALE GENOMIC DNA]</scope>
    <source>
        <strain evidence="3 4">CCALA 037</strain>
    </source>
</reference>
<dbReference type="RefSeq" id="WP_106311260.1">
    <property type="nucleotide sequence ID" value="NZ_PVWO01000483.1"/>
</dbReference>
<evidence type="ECO:0000313" key="3">
    <source>
        <dbReference type="EMBL" id="PSB46301.1"/>
    </source>
</evidence>
<keyword evidence="3" id="KW-0645">Protease</keyword>